<gene>
    <name evidence="2" type="ORF">B0A52_09023</name>
</gene>
<dbReference type="PANTHER" id="PTHR15002">
    <property type="entry name" value="RIBOSOMAL BIOGENESIS PROTEIN LAS1L"/>
    <property type="match status" value="1"/>
</dbReference>
<evidence type="ECO:0000313" key="3">
    <source>
        <dbReference type="Proteomes" id="UP000288859"/>
    </source>
</evidence>
<dbReference type="GO" id="GO:0030687">
    <property type="term" value="C:preribosome, large subunit precursor"/>
    <property type="evidence" value="ECO:0007669"/>
    <property type="project" value="TreeGrafter"/>
</dbReference>
<dbReference type="GO" id="GO:0000470">
    <property type="term" value="P:maturation of LSU-rRNA"/>
    <property type="evidence" value="ECO:0007669"/>
    <property type="project" value="TreeGrafter"/>
</dbReference>
<organism evidence="2 3">
    <name type="scientific">Exophiala mesophila</name>
    <name type="common">Black yeast-like fungus</name>
    <dbReference type="NCBI Taxonomy" id="212818"/>
    <lineage>
        <taxon>Eukaryota</taxon>
        <taxon>Fungi</taxon>
        <taxon>Dikarya</taxon>
        <taxon>Ascomycota</taxon>
        <taxon>Pezizomycotina</taxon>
        <taxon>Eurotiomycetes</taxon>
        <taxon>Chaetothyriomycetidae</taxon>
        <taxon>Chaetothyriales</taxon>
        <taxon>Herpotrichiellaceae</taxon>
        <taxon>Exophiala</taxon>
    </lineage>
</organism>
<evidence type="ECO:0008006" key="4">
    <source>
        <dbReference type="Google" id="ProtNLM"/>
    </source>
</evidence>
<dbReference type="Pfam" id="PF04031">
    <property type="entry name" value="Las1"/>
    <property type="match status" value="2"/>
</dbReference>
<dbReference type="GO" id="GO:0004519">
    <property type="term" value="F:endonuclease activity"/>
    <property type="evidence" value="ECO:0007669"/>
    <property type="project" value="InterPro"/>
</dbReference>
<feature type="region of interest" description="Disordered" evidence="1">
    <location>
        <begin position="129"/>
        <end position="156"/>
    </location>
</feature>
<feature type="compositionally biased region" description="Low complexity" evidence="1">
    <location>
        <begin position="134"/>
        <end position="154"/>
    </location>
</feature>
<sequence>MAVHSQPWRHDSELAMVRDWFFPDHAKHDAFSAPPEDMRQRAVDRVNLWLFKAGRLPAAVVSTASLTEALIHDNGVVHQGDRHGCGDGPERRNVSEPALQSIYAMAFARFVNGFVDRDVARSQAGALALDDSRGPGATTATASSLAGQSASSTGRGESSMYAHAVTIGMPEVFVDLRHQVTHGDLPGLYYLRKMALQALQWLYQRWWVKHAHASPARALREHAERRQLCLEMKARRDVDERQDVEFSVDGVAERHSATMQTNVFPLEDVGSFPTSSHKRKRDG</sequence>
<dbReference type="InterPro" id="IPR007174">
    <property type="entry name" value="Las1"/>
</dbReference>
<evidence type="ECO:0000313" key="2">
    <source>
        <dbReference type="EMBL" id="RVX66899.1"/>
    </source>
</evidence>
<dbReference type="VEuPathDB" id="FungiDB:PV10_04506"/>
<dbReference type="GO" id="GO:0000460">
    <property type="term" value="P:maturation of 5.8S rRNA"/>
    <property type="evidence" value="ECO:0007669"/>
    <property type="project" value="TreeGrafter"/>
</dbReference>
<dbReference type="PANTHER" id="PTHR15002:SF0">
    <property type="entry name" value="RIBOSOMAL BIOGENESIS PROTEIN LAS1L"/>
    <property type="match status" value="1"/>
</dbReference>
<reference evidence="2 3" key="1">
    <citation type="submission" date="2017-03" db="EMBL/GenBank/DDBJ databases">
        <title>Genomes of endolithic fungi from Antarctica.</title>
        <authorList>
            <person name="Coleine C."/>
            <person name="Masonjones S."/>
            <person name="Stajich J.E."/>
        </authorList>
    </citation>
    <scope>NUCLEOTIDE SEQUENCE [LARGE SCALE GENOMIC DNA]</scope>
    <source>
        <strain evidence="2 3">CCFEE 6314</strain>
    </source>
</reference>
<proteinExistence type="predicted"/>
<dbReference type="EMBL" id="NAJM01000054">
    <property type="protein sequence ID" value="RVX66899.1"/>
    <property type="molecule type" value="Genomic_DNA"/>
</dbReference>
<comment type="caution">
    <text evidence="2">The sequence shown here is derived from an EMBL/GenBank/DDBJ whole genome shotgun (WGS) entry which is preliminary data.</text>
</comment>
<dbReference type="GO" id="GO:0090730">
    <property type="term" value="C:Las1 complex"/>
    <property type="evidence" value="ECO:0007669"/>
    <property type="project" value="InterPro"/>
</dbReference>
<name>A0A438MT76_EXOME</name>
<evidence type="ECO:0000256" key="1">
    <source>
        <dbReference type="SAM" id="MobiDB-lite"/>
    </source>
</evidence>
<accession>A0A438MT76</accession>
<dbReference type="OrthoDB" id="515692at2759"/>
<dbReference type="AlphaFoldDB" id="A0A438MT76"/>
<dbReference type="Proteomes" id="UP000288859">
    <property type="component" value="Unassembled WGS sequence"/>
</dbReference>
<protein>
    <recommendedName>
        <fullName evidence="4">Las1-like protein</fullName>
    </recommendedName>
</protein>